<keyword evidence="6 13" id="KW-0227">DNA damage</keyword>
<comment type="cofactor">
    <cofactor evidence="13">
        <name>Mg(2+)</name>
        <dbReference type="ChEBI" id="CHEBI:18420"/>
    </cofactor>
    <text evidence="13">Binds 1 Mg(2+) ion per subunit.</text>
</comment>
<evidence type="ECO:0000256" key="10">
    <source>
        <dbReference type="ARBA" id="ARBA00023204"/>
    </source>
</evidence>
<evidence type="ECO:0000256" key="8">
    <source>
        <dbReference type="ARBA" id="ARBA00022842"/>
    </source>
</evidence>
<feature type="binding site" evidence="13">
    <location>
        <position position="85"/>
    </location>
    <ligand>
        <name>Mg(2+)</name>
        <dbReference type="ChEBI" id="CHEBI:18420"/>
    </ligand>
</feature>
<keyword evidence="2 13" id="KW-0963">Cytoplasm</keyword>
<dbReference type="Pfam" id="PF03838">
    <property type="entry name" value="RecU"/>
    <property type="match status" value="1"/>
</dbReference>
<name>A0A1T4XF25_9BACL</name>
<dbReference type="HAMAP" id="MF_00130">
    <property type="entry name" value="RecU"/>
    <property type="match status" value="1"/>
</dbReference>
<dbReference type="InterPro" id="IPR004612">
    <property type="entry name" value="Resolv_RecU"/>
</dbReference>
<evidence type="ECO:0000256" key="1">
    <source>
        <dbReference type="ARBA" id="ARBA00004496"/>
    </source>
</evidence>
<evidence type="ECO:0000313" key="15">
    <source>
        <dbReference type="EMBL" id="SKA87645.1"/>
    </source>
</evidence>
<evidence type="ECO:0000256" key="7">
    <source>
        <dbReference type="ARBA" id="ARBA00022801"/>
    </source>
</evidence>
<dbReference type="SUPFAM" id="SSF52980">
    <property type="entry name" value="Restriction endonuclease-like"/>
    <property type="match status" value="1"/>
</dbReference>
<comment type="function">
    <text evidence="13">Endonuclease that resolves Holliday junction intermediates in genetic recombination. Cleaves mobile four-strand junctions by introducing symmetrical nicks in paired strands. Promotes annealing of linear ssDNA with homologous dsDNA. Required for DNA repair, homologous recombination and chromosome segregation.</text>
</comment>
<dbReference type="GO" id="GO:0000287">
    <property type="term" value="F:magnesium ion binding"/>
    <property type="evidence" value="ECO:0007669"/>
    <property type="project" value="UniProtKB-UniRule"/>
</dbReference>
<dbReference type="GO" id="GO:0005737">
    <property type="term" value="C:cytoplasm"/>
    <property type="evidence" value="ECO:0007669"/>
    <property type="project" value="UniProtKB-SubCell"/>
</dbReference>
<dbReference type="RefSeq" id="WP_078816478.1">
    <property type="nucleotide sequence ID" value="NZ_FUYJ01000001.1"/>
</dbReference>
<keyword evidence="7 13" id="KW-0378">Hydrolase</keyword>
<organism evidence="15 16">
    <name type="scientific">Sporosarcina newyorkensis</name>
    <dbReference type="NCBI Taxonomy" id="759851"/>
    <lineage>
        <taxon>Bacteria</taxon>
        <taxon>Bacillati</taxon>
        <taxon>Bacillota</taxon>
        <taxon>Bacilli</taxon>
        <taxon>Bacillales</taxon>
        <taxon>Caryophanaceae</taxon>
        <taxon>Sporosarcina</taxon>
    </lineage>
</organism>
<evidence type="ECO:0000256" key="3">
    <source>
        <dbReference type="ARBA" id="ARBA00022722"/>
    </source>
</evidence>
<dbReference type="NCBIfam" id="NF002584">
    <property type="entry name" value="PRK02234.1-5"/>
    <property type="match status" value="1"/>
</dbReference>
<protein>
    <recommendedName>
        <fullName evidence="12 13">Holliday junction resolvase RecU</fullName>
        <ecNumber evidence="13 14">3.1.21.10</ecNumber>
    </recommendedName>
    <alternativeName>
        <fullName evidence="13">Recombination protein U homolog</fullName>
    </alternativeName>
</protein>
<dbReference type="PIRSF" id="PIRSF037785">
    <property type="entry name" value="RecU"/>
    <property type="match status" value="1"/>
</dbReference>
<keyword evidence="8 13" id="KW-0460">Magnesium</keyword>
<keyword evidence="16" id="KW-1185">Reference proteome</keyword>
<dbReference type="NCBIfam" id="NF002581">
    <property type="entry name" value="PRK02234.1-2"/>
    <property type="match status" value="1"/>
</dbReference>
<keyword evidence="5 13" id="KW-0255">Endonuclease</keyword>
<dbReference type="EC" id="3.1.21.10" evidence="13 14"/>
<feature type="binding site" evidence="13">
    <location>
        <position position="87"/>
    </location>
    <ligand>
        <name>Mg(2+)</name>
        <dbReference type="ChEBI" id="CHEBI:18420"/>
    </ligand>
</feature>
<evidence type="ECO:0000256" key="12">
    <source>
        <dbReference type="ARBA" id="ARBA00029523"/>
    </source>
</evidence>
<dbReference type="InterPro" id="IPR011335">
    <property type="entry name" value="Restrct_endonuc-II-like"/>
</dbReference>
<dbReference type="GO" id="GO:0003676">
    <property type="term" value="F:nucleic acid binding"/>
    <property type="evidence" value="ECO:0007669"/>
    <property type="project" value="InterPro"/>
</dbReference>
<comment type="catalytic activity">
    <reaction evidence="13">
        <text>Endonucleolytic cleavage at a junction such as a reciprocal single-stranded crossover between two homologous DNA duplexes (Holliday junction).</text>
        <dbReference type="EC" id="3.1.21.10"/>
    </reaction>
</comment>
<dbReference type="GO" id="GO:0007059">
    <property type="term" value="P:chromosome segregation"/>
    <property type="evidence" value="ECO:0007669"/>
    <property type="project" value="UniProtKB-UniRule"/>
</dbReference>
<comment type="subcellular location">
    <subcellularLocation>
        <location evidence="1 13">Cytoplasm</location>
    </subcellularLocation>
</comment>
<reference evidence="16" key="1">
    <citation type="submission" date="2017-02" db="EMBL/GenBank/DDBJ databases">
        <authorList>
            <person name="Varghese N."/>
            <person name="Submissions S."/>
        </authorList>
    </citation>
    <scope>NUCLEOTIDE SEQUENCE [LARGE SCALE GENOMIC DNA]</scope>
    <source>
        <strain evidence="16">DSM 23966</strain>
    </source>
</reference>
<dbReference type="AlphaFoldDB" id="A0A1T4XF25"/>
<keyword evidence="9 13" id="KW-0233">DNA recombination</keyword>
<comment type="similarity">
    <text evidence="11 13">Belongs to the RecU family.</text>
</comment>
<evidence type="ECO:0000256" key="6">
    <source>
        <dbReference type="ARBA" id="ARBA00022763"/>
    </source>
</evidence>
<dbReference type="Proteomes" id="UP000190042">
    <property type="component" value="Unassembled WGS sequence"/>
</dbReference>
<evidence type="ECO:0000256" key="13">
    <source>
        <dbReference type="HAMAP-Rule" id="MF_00130"/>
    </source>
</evidence>
<keyword evidence="4 13" id="KW-0479">Metal-binding</keyword>
<feature type="binding site" evidence="13">
    <location>
        <position position="119"/>
    </location>
    <ligand>
        <name>Mg(2+)</name>
        <dbReference type="ChEBI" id="CHEBI:18420"/>
    </ligand>
</feature>
<evidence type="ECO:0000313" key="16">
    <source>
        <dbReference type="Proteomes" id="UP000190042"/>
    </source>
</evidence>
<dbReference type="GO" id="GO:0008821">
    <property type="term" value="F:crossover junction DNA endonuclease activity"/>
    <property type="evidence" value="ECO:0007669"/>
    <property type="project" value="UniProtKB-EC"/>
</dbReference>
<evidence type="ECO:0000256" key="11">
    <source>
        <dbReference type="ARBA" id="ARBA00023447"/>
    </source>
</evidence>
<evidence type="ECO:0000256" key="14">
    <source>
        <dbReference type="NCBIfam" id="TIGR00648"/>
    </source>
</evidence>
<dbReference type="Gene3D" id="3.40.1350.10">
    <property type="match status" value="1"/>
</dbReference>
<dbReference type="EMBL" id="FUYJ01000001">
    <property type="protein sequence ID" value="SKA87645.1"/>
    <property type="molecule type" value="Genomic_DNA"/>
</dbReference>
<evidence type="ECO:0000256" key="2">
    <source>
        <dbReference type="ARBA" id="ARBA00022490"/>
    </source>
</evidence>
<keyword evidence="3 13" id="KW-0540">Nuclease</keyword>
<evidence type="ECO:0000256" key="9">
    <source>
        <dbReference type="ARBA" id="ARBA00023172"/>
    </source>
</evidence>
<feature type="site" description="Transition state stabilizer" evidence="13">
    <location>
        <position position="102"/>
    </location>
</feature>
<sequence length="213" mass="25072">MTIRYPNGKKYNPSVPAAKKKTFAHSFSNRGKSLEDELNDTNEYYLANERAVIHKKPVPIQIVNVRYPARSAAVITEAYFRTPSTTDYNGVYKGRYVDFEAKETKNKTSFPLQNIHSHQVLHMKHVIDQLGLAFFIIHFSSLDRYFLLPFEQFHPLWKRMEDGGRKSITLEEMKERSIEISTGYQPRLDYLQAVEQWLQRERIDQDIERQEKA</sequence>
<dbReference type="InterPro" id="IPR011856">
    <property type="entry name" value="tRNA_endonuc-like_dom_sf"/>
</dbReference>
<feature type="binding site" evidence="13">
    <location>
        <position position="100"/>
    </location>
    <ligand>
        <name>Mg(2+)</name>
        <dbReference type="ChEBI" id="CHEBI:18420"/>
    </ligand>
</feature>
<accession>A0A1T4XF25</accession>
<dbReference type="GO" id="GO:0006310">
    <property type="term" value="P:DNA recombination"/>
    <property type="evidence" value="ECO:0007669"/>
    <property type="project" value="UniProtKB-UniRule"/>
</dbReference>
<dbReference type="CDD" id="cd22354">
    <property type="entry name" value="RecU-like"/>
    <property type="match status" value="1"/>
</dbReference>
<keyword evidence="10 13" id="KW-0234">DNA repair</keyword>
<dbReference type="GO" id="GO:0006281">
    <property type="term" value="P:DNA repair"/>
    <property type="evidence" value="ECO:0007669"/>
    <property type="project" value="UniProtKB-UniRule"/>
</dbReference>
<dbReference type="NCBIfam" id="TIGR00648">
    <property type="entry name" value="recU"/>
    <property type="match status" value="1"/>
</dbReference>
<gene>
    <name evidence="13" type="primary">recU</name>
    <name evidence="15" type="ORF">SAMN04244570_0541</name>
</gene>
<evidence type="ECO:0000256" key="5">
    <source>
        <dbReference type="ARBA" id="ARBA00022759"/>
    </source>
</evidence>
<evidence type="ECO:0000256" key="4">
    <source>
        <dbReference type="ARBA" id="ARBA00022723"/>
    </source>
</evidence>
<proteinExistence type="inferred from homology"/>